<dbReference type="PANTHER" id="PTHR31672">
    <property type="entry name" value="BNACNNG10540D PROTEIN"/>
    <property type="match status" value="1"/>
</dbReference>
<dbReference type="AlphaFoldDB" id="A0A8T0U3A3"/>
<dbReference type="InterPro" id="IPR036047">
    <property type="entry name" value="F-box-like_dom_sf"/>
</dbReference>
<dbReference type="InterPro" id="IPR001810">
    <property type="entry name" value="F-box_dom"/>
</dbReference>
<name>A0A8T0U3A3_PANVG</name>
<gene>
    <name evidence="3" type="ORF">PVAP13_3NG180805</name>
</gene>
<evidence type="ECO:0000259" key="2">
    <source>
        <dbReference type="Pfam" id="PF08268"/>
    </source>
</evidence>
<dbReference type="SUPFAM" id="SSF81383">
    <property type="entry name" value="F-box domain"/>
    <property type="match status" value="1"/>
</dbReference>
<dbReference type="Proteomes" id="UP000823388">
    <property type="component" value="Chromosome 3N"/>
</dbReference>
<reference evidence="3" key="1">
    <citation type="submission" date="2020-05" db="EMBL/GenBank/DDBJ databases">
        <title>WGS assembly of Panicum virgatum.</title>
        <authorList>
            <person name="Lovell J.T."/>
            <person name="Jenkins J."/>
            <person name="Shu S."/>
            <person name="Juenger T.E."/>
            <person name="Schmutz J."/>
        </authorList>
    </citation>
    <scope>NUCLEOTIDE SEQUENCE</scope>
    <source>
        <strain evidence="3">AP13</strain>
    </source>
</reference>
<feature type="domain" description="F-box" evidence="1">
    <location>
        <begin position="19"/>
        <end position="52"/>
    </location>
</feature>
<dbReference type="InterPro" id="IPR013187">
    <property type="entry name" value="F-box-assoc_dom_typ3"/>
</dbReference>
<evidence type="ECO:0000259" key="1">
    <source>
        <dbReference type="Pfam" id="PF00646"/>
    </source>
</evidence>
<dbReference type="EMBL" id="CM029042">
    <property type="protein sequence ID" value="KAG2617420.1"/>
    <property type="molecule type" value="Genomic_DNA"/>
</dbReference>
<dbReference type="Pfam" id="PF00646">
    <property type="entry name" value="F-box"/>
    <property type="match status" value="1"/>
</dbReference>
<evidence type="ECO:0000313" key="4">
    <source>
        <dbReference type="Proteomes" id="UP000823388"/>
    </source>
</evidence>
<keyword evidence="4" id="KW-1185">Reference proteome</keyword>
<feature type="domain" description="F-box associated beta-propeller type 3" evidence="2">
    <location>
        <begin position="118"/>
        <end position="313"/>
    </location>
</feature>
<dbReference type="InterPro" id="IPR050796">
    <property type="entry name" value="SCF_F-box_component"/>
</dbReference>
<dbReference type="Pfam" id="PF08268">
    <property type="entry name" value="FBA_3"/>
    <property type="match status" value="1"/>
</dbReference>
<evidence type="ECO:0008006" key="5">
    <source>
        <dbReference type="Google" id="ProtNLM"/>
    </source>
</evidence>
<proteinExistence type="predicted"/>
<organism evidence="3 4">
    <name type="scientific">Panicum virgatum</name>
    <name type="common">Blackwell switchgrass</name>
    <dbReference type="NCBI Taxonomy" id="38727"/>
    <lineage>
        <taxon>Eukaryota</taxon>
        <taxon>Viridiplantae</taxon>
        <taxon>Streptophyta</taxon>
        <taxon>Embryophyta</taxon>
        <taxon>Tracheophyta</taxon>
        <taxon>Spermatophyta</taxon>
        <taxon>Magnoliopsida</taxon>
        <taxon>Liliopsida</taxon>
        <taxon>Poales</taxon>
        <taxon>Poaceae</taxon>
        <taxon>PACMAD clade</taxon>
        <taxon>Panicoideae</taxon>
        <taxon>Panicodae</taxon>
        <taxon>Paniceae</taxon>
        <taxon>Panicinae</taxon>
        <taxon>Panicum</taxon>
        <taxon>Panicum sect. Hiantes</taxon>
    </lineage>
</organism>
<sequence length="410" mass="46075">MMAPATKRQAAARSSPPHINDDVATEILLRLPCAAVLRSRAVCKAWHRITTSAAFIAAHARRRPHELILHRHGPSSSNALETIPLLDTLGEATTARRCLHVQYPEYTRPRPPRGWSGYAMIASCDGLLLFERHPNGVRDKDFFVCDPVARRWAAVPRTPGTFMLPCGFYIHKPSGEHRILCVTNGQQAGWSHHVCSLEAAEARRLGPAPLFAPIGYNLPLHHVTLHGKLHWLRSYPPVLLPMDNGRYPGAEETGKIVAFDTESETFRRIRLPPRRVARYPGAVELFLLQVDGMLAVANFLNGSMDLWVLADHDGSDASWTLRLRVDLPSSLRRACWAMNPRMEGQEDVVLLGDRGRCWVALYDVMGKRVLKQIQLVPDDPWNHLNVFVFRGSLERHAFFDLHGPKGLVLQ</sequence>
<protein>
    <recommendedName>
        <fullName evidence="5">F-box domain-containing protein</fullName>
    </recommendedName>
</protein>
<evidence type="ECO:0000313" key="3">
    <source>
        <dbReference type="EMBL" id="KAG2617420.1"/>
    </source>
</evidence>
<comment type="caution">
    <text evidence="3">The sequence shown here is derived from an EMBL/GenBank/DDBJ whole genome shotgun (WGS) entry which is preliminary data.</text>
</comment>
<dbReference type="PANTHER" id="PTHR31672:SF2">
    <property type="entry name" value="F-BOX DOMAIN-CONTAINING PROTEIN"/>
    <property type="match status" value="1"/>
</dbReference>
<accession>A0A8T0U3A3</accession>
<dbReference type="Gene3D" id="1.20.1280.50">
    <property type="match status" value="1"/>
</dbReference>